<dbReference type="GO" id="GO:0006508">
    <property type="term" value="P:proteolysis"/>
    <property type="evidence" value="ECO:0007669"/>
    <property type="project" value="UniProtKB-KW"/>
</dbReference>
<dbReference type="Pfam" id="PF17936">
    <property type="entry name" value="Big_6"/>
    <property type="match status" value="3"/>
</dbReference>
<dbReference type="AlphaFoldDB" id="A0A7H8QBU9"/>
<feature type="domain" description="Bacterial Ig" evidence="2">
    <location>
        <begin position="297"/>
        <end position="377"/>
    </location>
</feature>
<evidence type="ECO:0000256" key="1">
    <source>
        <dbReference type="SAM" id="SignalP"/>
    </source>
</evidence>
<keyword evidence="4" id="KW-1185">Reference proteome</keyword>
<dbReference type="SUPFAM" id="SSF89260">
    <property type="entry name" value="Collagen-binding domain"/>
    <property type="match status" value="1"/>
</dbReference>
<dbReference type="InterPro" id="IPR041498">
    <property type="entry name" value="Big_6"/>
</dbReference>
<evidence type="ECO:0000313" key="3">
    <source>
        <dbReference type="EMBL" id="QKX51349.1"/>
    </source>
</evidence>
<keyword evidence="3" id="KW-0378">Hydrolase</keyword>
<proteinExistence type="predicted"/>
<evidence type="ECO:0000313" key="4">
    <source>
        <dbReference type="Proteomes" id="UP000509222"/>
    </source>
</evidence>
<dbReference type="InterPro" id="IPR013783">
    <property type="entry name" value="Ig-like_fold"/>
</dbReference>
<name>A0A7H8QBU9_9BACL</name>
<dbReference type="EMBL" id="CP051177">
    <property type="protein sequence ID" value="QKX51349.1"/>
    <property type="molecule type" value="Genomic_DNA"/>
</dbReference>
<reference evidence="4" key="1">
    <citation type="submission" date="2020-06" db="EMBL/GenBank/DDBJ databases">
        <title>Isolation of Planomicrobium glaciei.</title>
        <authorList>
            <person name="Malisova L."/>
            <person name="Safrankova R."/>
            <person name="Jakubu V."/>
            <person name="Spanelova P."/>
        </authorList>
    </citation>
    <scope>NUCLEOTIDE SEQUENCE [LARGE SCALE GENOMIC DNA]</scope>
    <source>
        <strain evidence="4">NRL-ATB46093</strain>
    </source>
</reference>
<protein>
    <submittedName>
        <fullName evidence="3">Protease</fullName>
    </submittedName>
</protein>
<keyword evidence="1" id="KW-0732">Signal</keyword>
<feature type="signal peptide" evidence="1">
    <location>
        <begin position="1"/>
        <end position="25"/>
    </location>
</feature>
<gene>
    <name evidence="3" type="ORF">HF394_12610</name>
</gene>
<keyword evidence="3" id="KW-0645">Protease</keyword>
<sequence>MVKKILLSAVSLGLMVSLSTSSPVAAEAGDTQKIKSLLEQQSEKQMLESNRGLKSKIHLDEKLKSMTKLEDNSFKASSLTASSEYLIEQEPNDDFAYADVLPFEKPIFGQLLPMYDIDFYKIVVPRDGLIGVGGWSNTYAIDLLFGVFEKDGVESSKLQFLGYDYDEDMEIQYYQAKAGTYYVAATDNEFYEDYDDNTEEDLYALVTAFEDNVAPGKPSVNKVDNNDVVVTGKAEANSTVIIKNGSTAIGSAKATSTGTFSVKIAVQKAGTKLTATAKDSSGNISAGTAVTVVDVVAPTKPAVNKVDNNDAMVTGKTEANATVTVKRGTTVLSSVKATSTGAFSAKIAVQKAGTVLTITAKDAAGNVSAGTSMTVADVIAPAKPIIYKVDSNDLKVTGKAEANSTVTVKVGTTTLGYAKATSTGSYSVPIKAQKRGVIITVIAKDKAGNTSAKASLTVVRP</sequence>
<feature type="chain" id="PRO_5039029331" evidence="1">
    <location>
        <begin position="26"/>
        <end position="461"/>
    </location>
</feature>
<dbReference type="RefSeq" id="WP_176294690.1">
    <property type="nucleotide sequence ID" value="NZ_CP051177.1"/>
</dbReference>
<evidence type="ECO:0000259" key="2">
    <source>
        <dbReference type="Pfam" id="PF17936"/>
    </source>
</evidence>
<dbReference type="Proteomes" id="UP000509222">
    <property type="component" value="Chromosome"/>
</dbReference>
<organism evidence="3 4">
    <name type="scientific">Planococcus glaciei</name>
    <dbReference type="NCBI Taxonomy" id="459472"/>
    <lineage>
        <taxon>Bacteria</taxon>
        <taxon>Bacillati</taxon>
        <taxon>Bacillota</taxon>
        <taxon>Bacilli</taxon>
        <taxon>Bacillales</taxon>
        <taxon>Caryophanaceae</taxon>
        <taxon>Planococcus</taxon>
    </lineage>
</organism>
<feature type="domain" description="Bacterial Ig" evidence="2">
    <location>
        <begin position="214"/>
        <end position="294"/>
    </location>
</feature>
<dbReference type="Gene3D" id="2.60.40.10">
    <property type="entry name" value="Immunoglobulins"/>
    <property type="match status" value="3"/>
</dbReference>
<feature type="domain" description="Bacterial Ig" evidence="2">
    <location>
        <begin position="380"/>
        <end position="458"/>
    </location>
</feature>
<dbReference type="Gene3D" id="2.60.120.380">
    <property type="match status" value="1"/>
</dbReference>
<dbReference type="GO" id="GO:0008233">
    <property type="term" value="F:peptidase activity"/>
    <property type="evidence" value="ECO:0007669"/>
    <property type="project" value="UniProtKB-KW"/>
</dbReference>
<accession>A0A7H8QBU9</accession>